<dbReference type="Proteomes" id="UP000324767">
    <property type="component" value="Unassembled WGS sequence"/>
</dbReference>
<dbReference type="GO" id="GO:0030150">
    <property type="term" value="P:protein import into mitochondrial matrix"/>
    <property type="evidence" value="ECO:0007669"/>
    <property type="project" value="UniProtKB-UniRule"/>
</dbReference>
<keyword evidence="11 12" id="KW-0472">Membrane</keyword>
<organism evidence="14 15">
    <name type="scientific">Lasallia pustulata</name>
    <dbReference type="NCBI Taxonomy" id="136370"/>
    <lineage>
        <taxon>Eukaryota</taxon>
        <taxon>Fungi</taxon>
        <taxon>Dikarya</taxon>
        <taxon>Ascomycota</taxon>
        <taxon>Pezizomycotina</taxon>
        <taxon>Lecanoromycetes</taxon>
        <taxon>OSLEUM clade</taxon>
        <taxon>Umbilicariomycetidae</taxon>
        <taxon>Umbilicariales</taxon>
        <taxon>Umbilicariaceae</taxon>
        <taxon>Lasallia</taxon>
    </lineage>
</organism>
<keyword evidence="5 12" id="KW-0999">Mitochondrion inner membrane</keyword>
<dbReference type="OrthoDB" id="5970083at2759"/>
<evidence type="ECO:0000256" key="6">
    <source>
        <dbReference type="ARBA" id="ARBA00022927"/>
    </source>
</evidence>
<accession>A0A5M8PEC5</accession>
<evidence type="ECO:0000256" key="2">
    <source>
        <dbReference type="ARBA" id="ARBA00006837"/>
    </source>
</evidence>
<dbReference type="PANTHER" id="PTHR28021:SF1">
    <property type="entry name" value="PRESEQUENCE TRANSLOCATED-ASSOCIATED MOTOR SUBUNIT PAM17, MITOCHONDRIAL"/>
    <property type="match status" value="1"/>
</dbReference>
<dbReference type="AlphaFoldDB" id="A0A5M8PEC5"/>
<sequence length="253" mass="27940">MLASTTNPLRLSARSCRFQPSLFAPCRYQAPSTRAVQRRPLSSKPSFSQVARATSKSLHIKPKQKRSISPIRAASTSATPASAYSTTASSSSAASSSPISTLPLTWNEFLRLRKVRHRFNIVASISTATLTTLVGVMILSQQDLEALSGQVLGLDPFVVLGLATVGCAAAGWLIGPVLGGTVFGFWYRRFGAQVAEKEREFFYRIKKYRVEPSSQSIANPVPDYYGERIGSLQGYRHWLKDQRAYNKKRQSYV</sequence>
<evidence type="ECO:0000256" key="11">
    <source>
        <dbReference type="ARBA" id="ARBA00023136"/>
    </source>
</evidence>
<comment type="function">
    <text evidence="12">Component of the PAM complex, a complex required for the translocation of transit peptide-containing proteins from the inner membrane into the mitochondrial matrix in an ATP-dependent manner.</text>
</comment>
<keyword evidence="3 12" id="KW-0813">Transport</keyword>
<dbReference type="PANTHER" id="PTHR28021">
    <property type="entry name" value="PRESEQUENCE TRANSLOCATED-ASSOCIATED MOTOR SUBUNIT PAM17, MITOCHONDRIAL"/>
    <property type="match status" value="1"/>
</dbReference>
<evidence type="ECO:0000256" key="7">
    <source>
        <dbReference type="ARBA" id="ARBA00022946"/>
    </source>
</evidence>
<keyword evidence="7" id="KW-0809">Transit peptide</keyword>
<dbReference type="Pfam" id="PF08566">
    <property type="entry name" value="Pam17"/>
    <property type="match status" value="1"/>
</dbReference>
<keyword evidence="8 12" id="KW-1133">Transmembrane helix</keyword>
<comment type="caution">
    <text evidence="14">The sequence shown here is derived from an EMBL/GenBank/DDBJ whole genome shotgun (WGS) entry which is preliminary data.</text>
</comment>
<dbReference type="GO" id="GO:0001405">
    <property type="term" value="C:PAM complex, Tim23 associated import motor"/>
    <property type="evidence" value="ECO:0007669"/>
    <property type="project" value="UniProtKB-UniRule"/>
</dbReference>
<evidence type="ECO:0000256" key="5">
    <source>
        <dbReference type="ARBA" id="ARBA00022792"/>
    </source>
</evidence>
<name>A0A5M8PEC5_9LECA</name>
<proteinExistence type="inferred from homology"/>
<evidence type="ECO:0000256" key="9">
    <source>
        <dbReference type="ARBA" id="ARBA00023010"/>
    </source>
</evidence>
<comment type="subcellular location">
    <subcellularLocation>
        <location evidence="1 12">Mitochondrion inner membrane</location>
        <topology evidence="1 12">Multi-pass membrane protein</topology>
    </subcellularLocation>
</comment>
<evidence type="ECO:0000256" key="12">
    <source>
        <dbReference type="RuleBase" id="RU367146"/>
    </source>
</evidence>
<keyword evidence="6 12" id="KW-0653">Protein transport</keyword>
<reference evidence="14 15" key="1">
    <citation type="submission" date="2019-09" db="EMBL/GenBank/DDBJ databases">
        <title>The hologenome of the rock-dwelling lichen Lasallia pustulata.</title>
        <authorList>
            <person name="Greshake Tzovaras B."/>
            <person name="Segers F."/>
            <person name="Bicker A."/>
            <person name="Dal Grande F."/>
            <person name="Otte J."/>
            <person name="Hankeln T."/>
            <person name="Schmitt I."/>
            <person name="Ebersberger I."/>
        </authorList>
    </citation>
    <scope>NUCLEOTIDE SEQUENCE [LARGE SCALE GENOMIC DNA]</scope>
    <source>
        <strain evidence="14">A1-1</strain>
    </source>
</reference>
<evidence type="ECO:0000256" key="4">
    <source>
        <dbReference type="ARBA" id="ARBA00022692"/>
    </source>
</evidence>
<keyword evidence="9 12" id="KW-0811">Translocation</keyword>
<feature type="transmembrane region" description="Helical" evidence="12">
    <location>
        <begin position="119"/>
        <end position="139"/>
    </location>
</feature>
<evidence type="ECO:0000313" key="15">
    <source>
        <dbReference type="Proteomes" id="UP000324767"/>
    </source>
</evidence>
<evidence type="ECO:0000313" key="14">
    <source>
        <dbReference type="EMBL" id="KAA6407336.1"/>
    </source>
</evidence>
<evidence type="ECO:0000256" key="13">
    <source>
        <dbReference type="SAM" id="MobiDB-lite"/>
    </source>
</evidence>
<feature type="compositionally biased region" description="Polar residues" evidence="13">
    <location>
        <begin position="43"/>
        <end position="57"/>
    </location>
</feature>
<protein>
    <recommendedName>
        <fullName evidence="12">Presequence translocated-associated motor subunit PAM17</fullName>
    </recommendedName>
</protein>
<evidence type="ECO:0000256" key="8">
    <source>
        <dbReference type="ARBA" id="ARBA00022989"/>
    </source>
</evidence>
<keyword evidence="4 12" id="KW-0812">Transmembrane</keyword>
<gene>
    <name evidence="14" type="ORF">FRX48_08884</name>
</gene>
<comment type="subunit">
    <text evidence="12">Component of the PAM complex.</text>
</comment>
<dbReference type="EMBL" id="VXIT01000018">
    <property type="protein sequence ID" value="KAA6407336.1"/>
    <property type="molecule type" value="Genomic_DNA"/>
</dbReference>
<keyword evidence="10 12" id="KW-0496">Mitochondrion</keyword>
<comment type="similarity">
    <text evidence="2 12">Belongs to the PAM17 family.</text>
</comment>
<dbReference type="InterPro" id="IPR013875">
    <property type="entry name" value="Pam17"/>
</dbReference>
<evidence type="ECO:0000256" key="1">
    <source>
        <dbReference type="ARBA" id="ARBA00004448"/>
    </source>
</evidence>
<evidence type="ECO:0000256" key="10">
    <source>
        <dbReference type="ARBA" id="ARBA00023128"/>
    </source>
</evidence>
<feature type="region of interest" description="Disordered" evidence="13">
    <location>
        <begin position="34"/>
        <end position="74"/>
    </location>
</feature>
<feature type="transmembrane region" description="Helical" evidence="12">
    <location>
        <begin position="159"/>
        <end position="187"/>
    </location>
</feature>
<evidence type="ECO:0000256" key="3">
    <source>
        <dbReference type="ARBA" id="ARBA00022448"/>
    </source>
</evidence>